<dbReference type="InterPro" id="IPR002645">
    <property type="entry name" value="STAS_dom"/>
</dbReference>
<dbReference type="PANTHER" id="PTHR33495">
    <property type="entry name" value="ANTI-SIGMA FACTOR ANTAGONIST TM_1081-RELATED-RELATED"/>
    <property type="match status" value="1"/>
</dbReference>
<evidence type="ECO:0000313" key="2">
    <source>
        <dbReference type="EMBL" id="MFC7372985.1"/>
    </source>
</evidence>
<proteinExistence type="predicted"/>
<dbReference type="CDD" id="cd07043">
    <property type="entry name" value="STAS_anti-anti-sigma_factors"/>
    <property type="match status" value="1"/>
</dbReference>
<reference evidence="3" key="1">
    <citation type="journal article" date="2019" name="Int. J. Syst. Evol. Microbiol.">
        <title>The Global Catalogue of Microorganisms (GCM) 10K type strain sequencing project: providing services to taxonomists for standard genome sequencing and annotation.</title>
        <authorList>
            <consortium name="The Broad Institute Genomics Platform"/>
            <consortium name="The Broad Institute Genome Sequencing Center for Infectious Disease"/>
            <person name="Wu L."/>
            <person name="Ma J."/>
        </authorList>
    </citation>
    <scope>NUCLEOTIDE SEQUENCE [LARGE SCALE GENOMIC DNA]</scope>
    <source>
        <strain evidence="3">NBRC 106396</strain>
    </source>
</reference>
<evidence type="ECO:0000313" key="3">
    <source>
        <dbReference type="Proteomes" id="UP001596549"/>
    </source>
</evidence>
<organism evidence="2 3">
    <name type="scientific">Fictibacillus iocasae</name>
    <dbReference type="NCBI Taxonomy" id="2715437"/>
    <lineage>
        <taxon>Bacteria</taxon>
        <taxon>Bacillati</taxon>
        <taxon>Bacillota</taxon>
        <taxon>Bacilli</taxon>
        <taxon>Bacillales</taxon>
        <taxon>Fictibacillaceae</taxon>
        <taxon>Fictibacillus</taxon>
    </lineage>
</organism>
<evidence type="ECO:0000259" key="1">
    <source>
        <dbReference type="PROSITE" id="PS50801"/>
    </source>
</evidence>
<feature type="domain" description="STAS" evidence="1">
    <location>
        <begin position="2"/>
        <end position="109"/>
    </location>
</feature>
<dbReference type="Gene3D" id="3.30.750.24">
    <property type="entry name" value="STAS domain"/>
    <property type="match status" value="1"/>
</dbReference>
<dbReference type="SUPFAM" id="SSF52091">
    <property type="entry name" value="SpoIIaa-like"/>
    <property type="match status" value="1"/>
</dbReference>
<keyword evidence="3" id="KW-1185">Reference proteome</keyword>
<dbReference type="RefSeq" id="WP_379750551.1">
    <property type="nucleotide sequence ID" value="NZ_JBHTCP010000049.1"/>
</dbReference>
<dbReference type="PROSITE" id="PS50801">
    <property type="entry name" value="STAS"/>
    <property type="match status" value="1"/>
</dbReference>
<name>A0ABW2NRC0_9BACL</name>
<dbReference type="Pfam" id="PF01740">
    <property type="entry name" value="STAS"/>
    <property type="match status" value="1"/>
</dbReference>
<sequence>MLTYTTTFQKDVIQVTFQGDIDSESTDIFQEELAALFLLEAESVVIELEDVGFVDSTGIGFILGFIETLKTAGKKAVMASITEDVYEIFQLLQIEEIIGDEVFEGIRIV</sequence>
<dbReference type="EMBL" id="JBHTCP010000049">
    <property type="protein sequence ID" value="MFC7372985.1"/>
    <property type="molecule type" value="Genomic_DNA"/>
</dbReference>
<comment type="caution">
    <text evidence="2">The sequence shown here is derived from an EMBL/GenBank/DDBJ whole genome shotgun (WGS) entry which is preliminary data.</text>
</comment>
<protein>
    <submittedName>
        <fullName evidence="2">STAS domain-containing protein</fullName>
    </submittedName>
</protein>
<gene>
    <name evidence="2" type="ORF">ACFQPF_15200</name>
</gene>
<dbReference type="PANTHER" id="PTHR33495:SF2">
    <property type="entry name" value="ANTI-SIGMA FACTOR ANTAGONIST TM_1081-RELATED"/>
    <property type="match status" value="1"/>
</dbReference>
<accession>A0ABW2NRC0</accession>
<dbReference type="InterPro" id="IPR036513">
    <property type="entry name" value="STAS_dom_sf"/>
</dbReference>
<dbReference type="Proteomes" id="UP001596549">
    <property type="component" value="Unassembled WGS sequence"/>
</dbReference>